<gene>
    <name evidence="2" type="ORF">NSCI0253_LOCUS9612</name>
</gene>
<keyword evidence="1" id="KW-0732">Signal</keyword>
<accession>A0A7S1EZP0</accession>
<dbReference type="EMBL" id="HBFQ01013869">
    <property type="protein sequence ID" value="CAD8835264.1"/>
    <property type="molecule type" value="Transcribed_RNA"/>
</dbReference>
<evidence type="ECO:0000256" key="1">
    <source>
        <dbReference type="SAM" id="SignalP"/>
    </source>
</evidence>
<feature type="signal peptide" evidence="1">
    <location>
        <begin position="1"/>
        <end position="20"/>
    </location>
</feature>
<organism evidence="2">
    <name type="scientific">Noctiluca scintillans</name>
    <name type="common">Sea sparkle</name>
    <name type="synonym">Red tide dinoflagellate</name>
    <dbReference type="NCBI Taxonomy" id="2966"/>
    <lineage>
        <taxon>Eukaryota</taxon>
        <taxon>Sar</taxon>
        <taxon>Alveolata</taxon>
        <taxon>Dinophyceae</taxon>
        <taxon>Noctilucales</taxon>
        <taxon>Noctilucaceae</taxon>
        <taxon>Noctiluca</taxon>
    </lineage>
</organism>
<name>A0A7S1EZP0_NOCSC</name>
<protein>
    <submittedName>
        <fullName evidence="2">Uncharacterized protein</fullName>
    </submittedName>
</protein>
<sequence length="518" mass="56403">MVIAGLVSSLLFFVFSCGTGMRMMAETQSEYYCMGTGQTCSGNECCPGYETTWGKTFPCPGADPAFYEQCESPSRLDLYSASKLFFSRWGTYYKRLVAPEGAEMFMPGVSWYEGVSRDLLIHALDDDGNRVNLTSDVVGKLVVAFRGKMMSIAVMGKKSVILRFSFGHMDFDTGAWTPDPLPWNVMTFMDLDAGSVVQTNERLTSTDHARYTSGSKITVVGSNDSVAFECLQPGNVPNPSDIYLSEAQKAVAFALEFENKDYFSVKIENFVWSSRAVLFAGITTVHWPELMPAPTPAPTASAHGDPHVSTITGETFDLWKTGWSTFVQIPRSEHEHSDKLLVRGDVRRYGGDACAPSFLYQVHMNGSWLGGHDVAVRAGSLESSDPFSVVLDGDRPLQLRSDTETVFLDEPDLRFSGNIGVISEDWGLDAKLTLNVRSSEFNIVQHTEGRGESSSAMLDLSVAGLGTVVEPIGGWLGVDGALLAGEAPLECRGRDSGISRVSELSVLQSKSLAGVFSN</sequence>
<dbReference type="AlphaFoldDB" id="A0A7S1EZP0"/>
<feature type="chain" id="PRO_5031192182" evidence="1">
    <location>
        <begin position="21"/>
        <end position="518"/>
    </location>
</feature>
<reference evidence="2" key="1">
    <citation type="submission" date="2021-01" db="EMBL/GenBank/DDBJ databases">
        <authorList>
            <person name="Corre E."/>
            <person name="Pelletier E."/>
            <person name="Niang G."/>
            <person name="Scheremetjew M."/>
            <person name="Finn R."/>
            <person name="Kale V."/>
            <person name="Holt S."/>
            <person name="Cochrane G."/>
            <person name="Meng A."/>
            <person name="Brown T."/>
            <person name="Cohen L."/>
        </authorList>
    </citation>
    <scope>NUCLEOTIDE SEQUENCE</scope>
</reference>
<proteinExistence type="predicted"/>
<evidence type="ECO:0000313" key="2">
    <source>
        <dbReference type="EMBL" id="CAD8835264.1"/>
    </source>
</evidence>